<sequence length="572" mass="62448">MMFLGEGMEQSNQNWFSSVEAPIEVSSRDAVTWDESKDLVVVGFGGAGVATALQTLDNGFSVIAFDKFAGGGATTINGAVVYAGAGTSVQKEAEIADTADNMFNYLKQEAVDIVSDETLRDFCNTSPEMIDWLQQKGVKFGTTVWHKKTSYPGPEYFVYHSDNSLATTYKKHAAPAARGHRGYVPIKEGRKATNLGYSIFNPLKQSALDKGLLLETYHEVRQLVVDDKQEVLGVMVLYFDDEKLLRKYQKLKKRAERLLMVLPPILPGYNFFAKRAMAVLEKAKALEAQRSQKMIEAKKGVMLSAGGFIYNADMVNHYAPKYKASLPLGTEGDDGSGIRLGQSVGAKADNMDCISAWRFINPPLSFGRGFIVNKHGKRFIDELVYGATLGVEMVENHEGKAWLILDKKLVKAALEEVSGGKALNFQRDLARLNVWFAAVKSPTIEGLAKKLSLPADALKVQLETYNQAARAQNGSDAFEKSDDDLVEISRPFYGIDISLDAKLFPCPALTLGGLKINESTGQVLDNDGKVVKGLYASGRNAIGVSSKNYVSGLSVADCIFSGRRAAQHISGN</sequence>
<name>A0A368EM13_9PROT</name>
<comment type="caution">
    <text evidence="6">The sequence shown here is derived from an EMBL/GenBank/DDBJ whole genome shotgun (WGS) entry which is preliminary data.</text>
</comment>
<reference evidence="6 7" key="1">
    <citation type="journal article" date="2018" name="Microbiome">
        <title>Fine metagenomic profile of the Mediterranean stratified and mixed water columns revealed by assembly and recruitment.</title>
        <authorList>
            <person name="Haro-Moreno J.M."/>
            <person name="Lopez-Perez M."/>
            <person name="De La Torre J.R."/>
            <person name="Picazo A."/>
            <person name="Camacho A."/>
            <person name="Rodriguez-Valera F."/>
        </authorList>
    </citation>
    <scope>NUCLEOTIDE SEQUENCE [LARGE SCALE GENOMIC DNA]</scope>
    <source>
        <strain evidence="6">MED-G50</strain>
    </source>
</reference>
<dbReference type="NCBIfam" id="NF005511">
    <property type="entry name" value="PRK07121.1-4"/>
    <property type="match status" value="1"/>
</dbReference>
<dbReference type="GO" id="GO:0008202">
    <property type="term" value="P:steroid metabolic process"/>
    <property type="evidence" value="ECO:0007669"/>
    <property type="project" value="UniProtKB-ARBA"/>
</dbReference>
<feature type="domain" description="FAD-dependent oxidoreductase 2 FAD-binding" evidence="5">
    <location>
        <begin position="38"/>
        <end position="546"/>
    </location>
</feature>
<evidence type="ECO:0000256" key="3">
    <source>
        <dbReference type="ARBA" id="ARBA00022827"/>
    </source>
</evidence>
<evidence type="ECO:0000256" key="2">
    <source>
        <dbReference type="ARBA" id="ARBA00022630"/>
    </source>
</evidence>
<keyword evidence="3" id="KW-0274">FAD</keyword>
<dbReference type="InterPro" id="IPR003953">
    <property type="entry name" value="FAD-dep_OxRdtase_2_FAD-bd"/>
</dbReference>
<dbReference type="PANTHER" id="PTHR43400:SF10">
    <property type="entry name" value="3-OXOSTEROID 1-DEHYDROGENASE"/>
    <property type="match status" value="1"/>
</dbReference>
<keyword evidence="2" id="KW-0285">Flavoprotein</keyword>
<evidence type="ECO:0000313" key="6">
    <source>
        <dbReference type="EMBL" id="RCL84942.1"/>
    </source>
</evidence>
<dbReference type="GO" id="GO:0016491">
    <property type="term" value="F:oxidoreductase activity"/>
    <property type="evidence" value="ECO:0007669"/>
    <property type="project" value="UniProtKB-KW"/>
</dbReference>
<dbReference type="Gene3D" id="3.50.50.60">
    <property type="entry name" value="FAD/NAD(P)-binding domain"/>
    <property type="match status" value="2"/>
</dbReference>
<comment type="cofactor">
    <cofactor evidence="1">
        <name>FAD</name>
        <dbReference type="ChEBI" id="CHEBI:57692"/>
    </cofactor>
</comment>
<dbReference type="EMBL" id="QOQK01000006">
    <property type="protein sequence ID" value="RCL84942.1"/>
    <property type="molecule type" value="Genomic_DNA"/>
</dbReference>
<proteinExistence type="predicted"/>
<evidence type="ECO:0000259" key="5">
    <source>
        <dbReference type="Pfam" id="PF00890"/>
    </source>
</evidence>
<dbReference type="PANTHER" id="PTHR43400">
    <property type="entry name" value="FUMARATE REDUCTASE"/>
    <property type="match status" value="1"/>
</dbReference>
<gene>
    <name evidence="6" type="ORF">DBW64_02260</name>
</gene>
<accession>A0A368EM13</accession>
<organism evidence="6 7">
    <name type="scientific">PS1 clade bacterium</name>
    <dbReference type="NCBI Taxonomy" id="2175152"/>
    <lineage>
        <taxon>Bacteria</taxon>
        <taxon>Pseudomonadati</taxon>
        <taxon>Pseudomonadota</taxon>
        <taxon>Alphaproteobacteria</taxon>
        <taxon>PS1 clade</taxon>
    </lineage>
</organism>
<dbReference type="Proteomes" id="UP000252289">
    <property type="component" value="Unassembled WGS sequence"/>
</dbReference>
<evidence type="ECO:0000256" key="4">
    <source>
        <dbReference type="ARBA" id="ARBA00023002"/>
    </source>
</evidence>
<evidence type="ECO:0000256" key="1">
    <source>
        <dbReference type="ARBA" id="ARBA00001974"/>
    </source>
</evidence>
<dbReference type="InterPro" id="IPR036188">
    <property type="entry name" value="FAD/NAD-bd_sf"/>
</dbReference>
<dbReference type="Gene3D" id="3.90.700.10">
    <property type="entry name" value="Succinate dehydrogenase/fumarate reductase flavoprotein, catalytic domain"/>
    <property type="match status" value="1"/>
</dbReference>
<dbReference type="Pfam" id="PF00890">
    <property type="entry name" value="FAD_binding_2"/>
    <property type="match status" value="1"/>
</dbReference>
<dbReference type="SUPFAM" id="SSF51905">
    <property type="entry name" value="FAD/NAD(P)-binding domain"/>
    <property type="match status" value="1"/>
</dbReference>
<protein>
    <submittedName>
        <fullName evidence="6">FAD-binding protein</fullName>
    </submittedName>
</protein>
<dbReference type="SUPFAM" id="SSF56425">
    <property type="entry name" value="Succinate dehydrogenase/fumarate reductase flavoprotein, catalytic domain"/>
    <property type="match status" value="1"/>
</dbReference>
<dbReference type="InterPro" id="IPR050315">
    <property type="entry name" value="FAD-oxidoreductase_2"/>
</dbReference>
<dbReference type="AlphaFoldDB" id="A0A368EM13"/>
<keyword evidence="4" id="KW-0560">Oxidoreductase</keyword>
<evidence type="ECO:0000313" key="7">
    <source>
        <dbReference type="Proteomes" id="UP000252289"/>
    </source>
</evidence>
<dbReference type="InterPro" id="IPR027477">
    <property type="entry name" value="Succ_DH/fumarate_Rdtase_cat_sf"/>
</dbReference>